<evidence type="ECO:0000256" key="1">
    <source>
        <dbReference type="SAM" id="SignalP"/>
    </source>
</evidence>
<protein>
    <recommendedName>
        <fullName evidence="4">Hydrophobin</fullName>
    </recommendedName>
</protein>
<keyword evidence="3" id="KW-1185">Reference proteome</keyword>
<dbReference type="AlphaFoldDB" id="A0AAD6DAI9"/>
<sequence length="90" mass="8992">MKFILASFAVVATVLAGSPNHDSGKVCKSGQSVVCANNGSGGLISLGNIATGALGFSCSGGDVYCCDEKDIQSGLANLDVNAQCSLNHVL</sequence>
<comment type="caution">
    <text evidence="2">The sequence shown here is derived from an EMBL/GenBank/DDBJ whole genome shotgun (WGS) entry which is preliminary data.</text>
</comment>
<keyword evidence="1" id="KW-0732">Signal</keyword>
<dbReference type="EMBL" id="JAQJAC010000010">
    <property type="protein sequence ID" value="KAJ5569116.1"/>
    <property type="molecule type" value="Genomic_DNA"/>
</dbReference>
<organism evidence="2 3">
    <name type="scientific">Penicillium hetheringtonii</name>
    <dbReference type="NCBI Taxonomy" id="911720"/>
    <lineage>
        <taxon>Eukaryota</taxon>
        <taxon>Fungi</taxon>
        <taxon>Dikarya</taxon>
        <taxon>Ascomycota</taxon>
        <taxon>Pezizomycotina</taxon>
        <taxon>Eurotiomycetes</taxon>
        <taxon>Eurotiomycetidae</taxon>
        <taxon>Eurotiales</taxon>
        <taxon>Aspergillaceae</taxon>
        <taxon>Penicillium</taxon>
    </lineage>
</organism>
<evidence type="ECO:0008006" key="4">
    <source>
        <dbReference type="Google" id="ProtNLM"/>
    </source>
</evidence>
<feature type="chain" id="PRO_5042290358" description="Hydrophobin" evidence="1">
    <location>
        <begin position="17"/>
        <end position="90"/>
    </location>
</feature>
<proteinExistence type="predicted"/>
<gene>
    <name evidence="2" type="ORF">N7450_011602</name>
</gene>
<name>A0AAD6DAI9_9EURO</name>
<evidence type="ECO:0000313" key="3">
    <source>
        <dbReference type="Proteomes" id="UP001216150"/>
    </source>
</evidence>
<accession>A0AAD6DAI9</accession>
<dbReference type="Proteomes" id="UP001216150">
    <property type="component" value="Unassembled WGS sequence"/>
</dbReference>
<reference evidence="2 3" key="1">
    <citation type="journal article" date="2023" name="IMA Fungus">
        <title>Comparative genomic study of the Penicillium genus elucidates a diverse pangenome and 15 lateral gene transfer events.</title>
        <authorList>
            <person name="Petersen C."/>
            <person name="Sorensen T."/>
            <person name="Nielsen M.R."/>
            <person name="Sondergaard T.E."/>
            <person name="Sorensen J.L."/>
            <person name="Fitzpatrick D.A."/>
            <person name="Frisvad J.C."/>
            <person name="Nielsen K.L."/>
        </authorList>
    </citation>
    <scope>NUCLEOTIDE SEQUENCE [LARGE SCALE GENOMIC DNA]</scope>
    <source>
        <strain evidence="2 3">IBT 29057</strain>
    </source>
</reference>
<feature type="signal peptide" evidence="1">
    <location>
        <begin position="1"/>
        <end position="16"/>
    </location>
</feature>
<evidence type="ECO:0000313" key="2">
    <source>
        <dbReference type="EMBL" id="KAJ5569116.1"/>
    </source>
</evidence>